<evidence type="ECO:0000259" key="2">
    <source>
        <dbReference type="PROSITE" id="PS50835"/>
    </source>
</evidence>
<dbReference type="FunFam" id="2.60.40.10:FF:000129">
    <property type="entry name" value="CLUMA_CG018772, isoform A"/>
    <property type="match status" value="1"/>
</dbReference>
<evidence type="ECO:0000313" key="4">
    <source>
        <dbReference type="Proteomes" id="UP000663880"/>
    </source>
</evidence>
<dbReference type="Pfam" id="PF07686">
    <property type="entry name" value="V-set"/>
    <property type="match status" value="1"/>
</dbReference>
<evidence type="ECO:0000256" key="1">
    <source>
        <dbReference type="SAM" id="SignalP"/>
    </source>
</evidence>
<dbReference type="PANTHER" id="PTHR23279">
    <property type="entry name" value="DEFECTIVE PROBOSCIS EXTENSION RESPONSE DPR -RELATED"/>
    <property type="match status" value="1"/>
</dbReference>
<comment type="caution">
    <text evidence="3">The sequence shown here is derived from an EMBL/GenBank/DDBJ whole genome shotgun (WGS) entry which is preliminary data.</text>
</comment>
<dbReference type="Pfam" id="PF00047">
    <property type="entry name" value="ig"/>
    <property type="match status" value="1"/>
</dbReference>
<dbReference type="FunFam" id="2.60.40.10:FF:000533">
    <property type="entry name" value="Uncharacterized protein, isoform A"/>
    <property type="match status" value="1"/>
</dbReference>
<organism evidence="3 4">
    <name type="scientific">Pieris macdunnoughi</name>
    <dbReference type="NCBI Taxonomy" id="345717"/>
    <lineage>
        <taxon>Eukaryota</taxon>
        <taxon>Metazoa</taxon>
        <taxon>Ecdysozoa</taxon>
        <taxon>Arthropoda</taxon>
        <taxon>Hexapoda</taxon>
        <taxon>Insecta</taxon>
        <taxon>Pterygota</taxon>
        <taxon>Neoptera</taxon>
        <taxon>Endopterygota</taxon>
        <taxon>Lepidoptera</taxon>
        <taxon>Glossata</taxon>
        <taxon>Ditrysia</taxon>
        <taxon>Papilionoidea</taxon>
        <taxon>Pieridae</taxon>
        <taxon>Pierinae</taxon>
        <taxon>Pieris</taxon>
    </lineage>
</organism>
<dbReference type="SUPFAM" id="SSF48726">
    <property type="entry name" value="Immunoglobulin"/>
    <property type="match status" value="2"/>
</dbReference>
<dbReference type="InterPro" id="IPR013151">
    <property type="entry name" value="Immunoglobulin_dom"/>
</dbReference>
<dbReference type="InterPro" id="IPR003599">
    <property type="entry name" value="Ig_sub"/>
</dbReference>
<dbReference type="SMART" id="SM00408">
    <property type="entry name" value="IGc2"/>
    <property type="match status" value="2"/>
</dbReference>
<sequence>MARVAAACLFTVNFLSYIIVCHQDSSSNRSREQNSVSESSRRFRTEFLEDWPQTPGSPYFDPSTPDNVTGLVGHPVTLLCKVKNLQNRTVSWVRHRDIHLLTVGRYTYTSDQRFEAQHKQRSEEWALRIRSPQRRDSGQYECQISTTPPIGHAVYLSIVEPETEIMGGSDLFIYAGSTINLTCIVRHTPEPPNAINWSHRGKTINFDSTRGGISLVTEKGIHSSSRLLVQAARTSDAGAYECVPDNAQSASVRVHVLTGESPAAMQGKAHWIKYRPSSILHLIGALHLVKWCISVISN</sequence>
<dbReference type="InterPro" id="IPR037448">
    <property type="entry name" value="Zig-8"/>
</dbReference>
<dbReference type="AlphaFoldDB" id="A0A821R9S5"/>
<dbReference type="InterPro" id="IPR003598">
    <property type="entry name" value="Ig_sub2"/>
</dbReference>
<feature type="domain" description="Ig-like" evidence="2">
    <location>
        <begin position="161"/>
        <end position="253"/>
    </location>
</feature>
<protein>
    <recommendedName>
        <fullName evidence="2">Ig-like domain-containing protein</fullName>
    </recommendedName>
</protein>
<dbReference type="PANTHER" id="PTHR23279:SF5">
    <property type="entry name" value="DEFECTIVE PROBOSCIS EXTENSION RESPONSE 8, ISOFORM A"/>
    <property type="match status" value="1"/>
</dbReference>
<evidence type="ECO:0000313" key="3">
    <source>
        <dbReference type="EMBL" id="CAF4834921.1"/>
    </source>
</evidence>
<reference evidence="3" key="1">
    <citation type="submission" date="2021-02" db="EMBL/GenBank/DDBJ databases">
        <authorList>
            <person name="Steward A R."/>
        </authorList>
    </citation>
    <scope>NUCLEOTIDE SEQUENCE</scope>
</reference>
<gene>
    <name evidence="3" type="ORF">PMACD_LOCUS5631</name>
</gene>
<keyword evidence="1" id="KW-0732">Signal</keyword>
<dbReference type="SMART" id="SM00409">
    <property type="entry name" value="IG"/>
    <property type="match status" value="2"/>
</dbReference>
<keyword evidence="4" id="KW-1185">Reference proteome</keyword>
<dbReference type="Gene3D" id="2.60.40.10">
    <property type="entry name" value="Immunoglobulins"/>
    <property type="match status" value="2"/>
</dbReference>
<dbReference type="GO" id="GO:0050808">
    <property type="term" value="P:synapse organization"/>
    <property type="evidence" value="ECO:0007669"/>
    <property type="project" value="TreeGrafter"/>
</dbReference>
<proteinExistence type="predicted"/>
<dbReference type="GO" id="GO:0032589">
    <property type="term" value="C:neuron projection membrane"/>
    <property type="evidence" value="ECO:0007669"/>
    <property type="project" value="TreeGrafter"/>
</dbReference>
<feature type="domain" description="Ig-like" evidence="2">
    <location>
        <begin position="58"/>
        <end position="157"/>
    </location>
</feature>
<dbReference type="InterPro" id="IPR007110">
    <property type="entry name" value="Ig-like_dom"/>
</dbReference>
<dbReference type="EMBL" id="CAJOBZ010000011">
    <property type="protein sequence ID" value="CAF4834921.1"/>
    <property type="molecule type" value="Genomic_DNA"/>
</dbReference>
<feature type="signal peptide" evidence="1">
    <location>
        <begin position="1"/>
        <end position="23"/>
    </location>
</feature>
<dbReference type="OrthoDB" id="6365338at2759"/>
<dbReference type="InterPro" id="IPR013106">
    <property type="entry name" value="Ig_V-set"/>
</dbReference>
<dbReference type="PROSITE" id="PS50835">
    <property type="entry name" value="IG_LIKE"/>
    <property type="match status" value="2"/>
</dbReference>
<feature type="chain" id="PRO_5032865810" description="Ig-like domain-containing protein" evidence="1">
    <location>
        <begin position="24"/>
        <end position="298"/>
    </location>
</feature>
<dbReference type="InterPro" id="IPR036179">
    <property type="entry name" value="Ig-like_dom_sf"/>
</dbReference>
<name>A0A821R9S5_9NEOP</name>
<dbReference type="InterPro" id="IPR013783">
    <property type="entry name" value="Ig-like_fold"/>
</dbReference>
<accession>A0A821R9S5</accession>
<dbReference type="Proteomes" id="UP000663880">
    <property type="component" value="Unassembled WGS sequence"/>
</dbReference>